<comment type="similarity">
    <text evidence="1">Belongs to the EndA/NucM nuclease family.</text>
</comment>
<keyword evidence="3" id="KW-0378">Hydrolase</keyword>
<reference evidence="6 7" key="1">
    <citation type="submission" date="2021-07" db="EMBL/GenBank/DDBJ databases">
        <authorList>
            <person name="Kim M.K."/>
        </authorList>
    </citation>
    <scope>NUCLEOTIDE SEQUENCE [LARGE SCALE GENOMIC DNA]</scope>
    <source>
        <strain evidence="6 7">HLY7-15</strain>
    </source>
</reference>
<keyword evidence="7" id="KW-1185">Reference proteome</keyword>
<dbReference type="InterPro" id="IPR026444">
    <property type="entry name" value="Secre_tail"/>
</dbReference>
<protein>
    <submittedName>
        <fullName evidence="6">Endonuclease</fullName>
    </submittedName>
</protein>
<dbReference type="InterPro" id="IPR045829">
    <property type="entry name" value="PKD_6"/>
</dbReference>
<proteinExistence type="inferred from homology"/>
<dbReference type="Proteomes" id="UP000774935">
    <property type="component" value="Unassembled WGS sequence"/>
</dbReference>
<evidence type="ECO:0000256" key="2">
    <source>
        <dbReference type="ARBA" id="ARBA00022722"/>
    </source>
</evidence>
<dbReference type="InterPro" id="IPR044925">
    <property type="entry name" value="His-Me_finger_sf"/>
</dbReference>
<evidence type="ECO:0000259" key="5">
    <source>
        <dbReference type="PROSITE" id="PS50853"/>
    </source>
</evidence>
<dbReference type="Pfam" id="PF04231">
    <property type="entry name" value="Endonuclease_1"/>
    <property type="match status" value="1"/>
</dbReference>
<dbReference type="NCBIfam" id="TIGR04183">
    <property type="entry name" value="Por_Secre_tail"/>
    <property type="match status" value="1"/>
</dbReference>
<name>A0ABS6X992_9BACT</name>
<comment type="caution">
    <text evidence="6">The sequence shown here is derived from an EMBL/GenBank/DDBJ whole genome shotgun (WGS) entry which is preliminary data.</text>
</comment>
<dbReference type="InterPro" id="IPR036179">
    <property type="entry name" value="Ig-like_dom_sf"/>
</dbReference>
<dbReference type="GO" id="GO:0004519">
    <property type="term" value="F:endonuclease activity"/>
    <property type="evidence" value="ECO:0007669"/>
    <property type="project" value="UniProtKB-KW"/>
</dbReference>
<dbReference type="Pfam" id="PF18962">
    <property type="entry name" value="Por_Secre_tail"/>
    <property type="match status" value="1"/>
</dbReference>
<feature type="chain" id="PRO_5045797233" evidence="4">
    <location>
        <begin position="21"/>
        <end position="1293"/>
    </location>
</feature>
<dbReference type="InterPro" id="IPR007346">
    <property type="entry name" value="Endonuclease-I"/>
</dbReference>
<dbReference type="Pfam" id="PF19408">
    <property type="entry name" value="PKD_6"/>
    <property type="match status" value="1"/>
</dbReference>
<dbReference type="PANTHER" id="PTHR33607:SF2">
    <property type="entry name" value="ENDONUCLEASE-1"/>
    <property type="match status" value="1"/>
</dbReference>
<dbReference type="InterPro" id="IPR013783">
    <property type="entry name" value="Ig-like_fold"/>
</dbReference>
<feature type="signal peptide" evidence="4">
    <location>
        <begin position="1"/>
        <end position="20"/>
    </location>
</feature>
<keyword evidence="4" id="KW-0732">Signal</keyword>
<dbReference type="EMBL" id="JAHWXQ010000001">
    <property type="protein sequence ID" value="MBW3364575.1"/>
    <property type="molecule type" value="Genomic_DNA"/>
</dbReference>
<evidence type="ECO:0000256" key="3">
    <source>
        <dbReference type="ARBA" id="ARBA00022801"/>
    </source>
</evidence>
<dbReference type="InterPro" id="IPR044023">
    <property type="entry name" value="Ig_7"/>
</dbReference>
<keyword evidence="2" id="KW-0540">Nuclease</keyword>
<accession>A0ABS6X992</accession>
<dbReference type="PANTHER" id="PTHR33607">
    <property type="entry name" value="ENDONUCLEASE-1"/>
    <property type="match status" value="1"/>
</dbReference>
<dbReference type="PROSITE" id="PS50853">
    <property type="entry name" value="FN3"/>
    <property type="match status" value="1"/>
</dbReference>
<sequence length="1293" mass="136761">MKKFLLAVSILLTSVLQLVAQSAPPSNLSGEELKAWLRTNWYDGKRQVLDYSTARGKMYNYVDNYNNKVTCVYSGYEVSKTYSETNTSTDAGVINCEHTVPQSWFDEAVRMRSDIHHLFPTVTQWNSDRGSDPFAEIPDNQTTKWMRGLNSQPNIPTSNIDEYSEDGPGKFEPREDHKGNLARSVFYFYTMHAGQNFDSGKNVISAVADINTLYQWHLKDPVDDRERERNRRVEVAQGNRNPFIDYPELVAKAWGFAPVNCSPATQLSSLTVSQKTTSSLTINWTNGSGDRRLIVVREGSAVNFMPTGTYAGVNADYSLATDQSNGQRIVYYNSGSSVTITGLKANTTYYVQAFESCASDKTYNTTSAPTITATTPDYACTGVPTAVTGLTSGTTTQNGSTLAWTNGSGDGRLVVIRKDEAPAFVPQTGTVYSGASANYATAATLADGSKLIYSGTNSEVAITGLQSGSLYFVKVFEICSNGDQYETAAAPTLAITTLATSNPPTGNGNVIAMQDFNGTANDGWVVTSGFSSSNINTGLPAGQRLRSGSSLQIAATTRDVIFSEVSVAGRQDIYLELYNSSVSGSDGNGFDAGDYFEVYVALNGTDFSANPDIRITGNSSTNQIRYSMSGTATITTVAGTPVEKVFTESLVNGKVLPDDQAPSKLQVSIPNGTTSVKVKLGIKTNASNEIWNVEDVALYAAASAPADCDNLALEGHAGEDKVIATGQSVMIGATAETGYTYSWSPAAGLSDATLAAPLATLTTPGTYVYTVTAAKDGCTSTDEVTVIVEAVTVPAPIVSDVTICSGESATLEVSNLDPKVIYYWYQSETTNSPWGRGATIVTGPLTATTSYYVEAVNFDGTASTRTKATVTVSGKAPEAATIAGKNVVCAGETVTYTATAQEGVTNYTWSVPEGWTIVAGANTAQLTVTSGNTAGNVTLKVANNCGESPAANLSVTIETVVTGNTVNGPQAVCVDQVTITGSVPTGGNGTYTYQWQTSTDGANFIPAAGVNNGQNYSSEALNVTTFIRRKVTSGSCGESISEAIRITVYAVPAAPIAKTVAICSGQTATLQVTDADPSYIYKWFADETGSNTLAVGLTYMISQLSETKSYYVEAVSPAGCAGPRTKVTVTVNAAPSKPTITQEANQLTASVAGSVYEWAKDGVTIAGATTQTITITEAGSYTVRVKNEAGCYSVMSDAVQATVQPTGIEDEIALGVIVAPNPAPGKFSISTEKPLQQAEIVITNLLGSVVYRATIPVLQDKLEIDLSKLPAGLYVVQLQAKQLKVVRKVLLTK</sequence>
<dbReference type="SUPFAM" id="SSF54060">
    <property type="entry name" value="His-Me finger endonucleases"/>
    <property type="match status" value="1"/>
</dbReference>
<feature type="domain" description="Fibronectin type-III" evidence="5">
    <location>
        <begin position="266"/>
        <end position="378"/>
    </location>
</feature>
<keyword evidence="6" id="KW-0255">Endonuclease</keyword>
<evidence type="ECO:0000313" key="6">
    <source>
        <dbReference type="EMBL" id="MBW3364575.1"/>
    </source>
</evidence>
<gene>
    <name evidence="6" type="ORF">KYK27_05950</name>
</gene>
<evidence type="ECO:0000256" key="4">
    <source>
        <dbReference type="SAM" id="SignalP"/>
    </source>
</evidence>
<dbReference type="Pfam" id="PF19081">
    <property type="entry name" value="Ig_7"/>
    <property type="match status" value="2"/>
</dbReference>
<dbReference type="SMART" id="SM00060">
    <property type="entry name" value="FN3"/>
    <property type="match status" value="2"/>
</dbReference>
<dbReference type="InterPro" id="IPR003961">
    <property type="entry name" value="FN3_dom"/>
</dbReference>
<dbReference type="SUPFAM" id="SSF48726">
    <property type="entry name" value="Immunoglobulin"/>
    <property type="match status" value="1"/>
</dbReference>
<evidence type="ECO:0000313" key="7">
    <source>
        <dbReference type="Proteomes" id="UP000774935"/>
    </source>
</evidence>
<organism evidence="6 7">
    <name type="scientific">Pontibacter populi</name>
    <dbReference type="NCBI Taxonomy" id="890055"/>
    <lineage>
        <taxon>Bacteria</taxon>
        <taxon>Pseudomonadati</taxon>
        <taxon>Bacteroidota</taxon>
        <taxon>Cytophagia</taxon>
        <taxon>Cytophagales</taxon>
        <taxon>Hymenobacteraceae</taxon>
        <taxon>Pontibacter</taxon>
    </lineage>
</organism>
<evidence type="ECO:0000256" key="1">
    <source>
        <dbReference type="ARBA" id="ARBA00006429"/>
    </source>
</evidence>
<dbReference type="RefSeq" id="WP_199109054.1">
    <property type="nucleotide sequence ID" value="NZ_JAHWXQ010000001.1"/>
</dbReference>
<dbReference type="Gene3D" id="2.60.40.10">
    <property type="entry name" value="Immunoglobulins"/>
    <property type="match status" value="3"/>
</dbReference>